<dbReference type="Proteomes" id="UP001602058">
    <property type="component" value="Unassembled WGS sequence"/>
</dbReference>
<proteinExistence type="predicted"/>
<keyword evidence="1" id="KW-0472">Membrane</keyword>
<feature type="transmembrane region" description="Helical" evidence="1">
    <location>
        <begin position="20"/>
        <end position="42"/>
    </location>
</feature>
<dbReference type="RefSeq" id="WP_387882754.1">
    <property type="nucleotide sequence ID" value="NZ_JBIAWJ010000001.1"/>
</dbReference>
<accession>A0ABW6U9V1</accession>
<gene>
    <name evidence="2" type="ORF">ACFY1D_01820</name>
</gene>
<organism evidence="2 3">
    <name type="scientific">Streptomyces bluensis</name>
    <dbReference type="NCBI Taxonomy" id="33897"/>
    <lineage>
        <taxon>Bacteria</taxon>
        <taxon>Bacillati</taxon>
        <taxon>Actinomycetota</taxon>
        <taxon>Actinomycetes</taxon>
        <taxon>Kitasatosporales</taxon>
        <taxon>Streptomycetaceae</taxon>
        <taxon>Streptomyces</taxon>
    </lineage>
</organism>
<dbReference type="EMBL" id="JBIAWJ010000001">
    <property type="protein sequence ID" value="MFF4520206.1"/>
    <property type="molecule type" value="Genomic_DNA"/>
</dbReference>
<keyword evidence="1" id="KW-0812">Transmembrane</keyword>
<evidence type="ECO:0008006" key="4">
    <source>
        <dbReference type="Google" id="ProtNLM"/>
    </source>
</evidence>
<evidence type="ECO:0000313" key="2">
    <source>
        <dbReference type="EMBL" id="MFF4520206.1"/>
    </source>
</evidence>
<feature type="transmembrane region" description="Helical" evidence="1">
    <location>
        <begin position="120"/>
        <end position="138"/>
    </location>
</feature>
<comment type="caution">
    <text evidence="2">The sequence shown here is derived from an EMBL/GenBank/DDBJ whole genome shotgun (WGS) entry which is preliminary data.</text>
</comment>
<evidence type="ECO:0000313" key="3">
    <source>
        <dbReference type="Proteomes" id="UP001602058"/>
    </source>
</evidence>
<sequence>MQSPPNPNAATETVRMPKALVLVLVLVAVHALGAVFGGWAVIEENQNRQEHGQDLMLPWALAWFTALFCWGLAALLLGCVVLARGRRSWIRVVLIVCLSFMALSTVFGFLGSLASGAPSLAVFVIAGLDVAALSMVCGRTGRHYLSVRGSAPTYLQG</sequence>
<protein>
    <recommendedName>
        <fullName evidence="4">Integral membrane protein</fullName>
    </recommendedName>
</protein>
<feature type="transmembrane region" description="Helical" evidence="1">
    <location>
        <begin position="90"/>
        <end position="114"/>
    </location>
</feature>
<keyword evidence="1" id="KW-1133">Transmembrane helix</keyword>
<name>A0ABW6U9V1_9ACTN</name>
<feature type="transmembrane region" description="Helical" evidence="1">
    <location>
        <begin position="62"/>
        <end position="83"/>
    </location>
</feature>
<keyword evidence="3" id="KW-1185">Reference proteome</keyword>
<reference evidence="2 3" key="1">
    <citation type="submission" date="2024-10" db="EMBL/GenBank/DDBJ databases">
        <title>The Natural Products Discovery Center: Release of the First 8490 Sequenced Strains for Exploring Actinobacteria Biosynthetic Diversity.</title>
        <authorList>
            <person name="Kalkreuter E."/>
            <person name="Kautsar S.A."/>
            <person name="Yang D."/>
            <person name="Bader C.D."/>
            <person name="Teijaro C.N."/>
            <person name="Fluegel L."/>
            <person name="Davis C.M."/>
            <person name="Simpson J.R."/>
            <person name="Lauterbach L."/>
            <person name="Steele A.D."/>
            <person name="Gui C."/>
            <person name="Meng S."/>
            <person name="Li G."/>
            <person name="Viehrig K."/>
            <person name="Ye F."/>
            <person name="Su P."/>
            <person name="Kiefer A.F."/>
            <person name="Nichols A."/>
            <person name="Cepeda A.J."/>
            <person name="Yan W."/>
            <person name="Fan B."/>
            <person name="Jiang Y."/>
            <person name="Adhikari A."/>
            <person name="Zheng C.-J."/>
            <person name="Schuster L."/>
            <person name="Cowan T.M."/>
            <person name="Smanski M.J."/>
            <person name="Chevrette M.G."/>
            <person name="De Carvalho L.P.S."/>
            <person name="Shen B."/>
        </authorList>
    </citation>
    <scope>NUCLEOTIDE SEQUENCE [LARGE SCALE GENOMIC DNA]</scope>
    <source>
        <strain evidence="2 3">NPDC001390</strain>
    </source>
</reference>
<evidence type="ECO:0000256" key="1">
    <source>
        <dbReference type="SAM" id="Phobius"/>
    </source>
</evidence>